<dbReference type="STRING" id="35755.UL82_00825"/>
<reference evidence="3 5" key="2">
    <citation type="submission" date="2018-12" db="EMBL/GenBank/DDBJ databases">
        <authorList>
            <consortium name="Pathogen Informatics"/>
        </authorList>
    </citation>
    <scope>NUCLEOTIDE SEQUENCE [LARGE SCALE GENOMIC DNA]</scope>
    <source>
        <strain evidence="3 5">NCTC949</strain>
    </source>
</reference>
<feature type="transmembrane region" description="Helical" evidence="1">
    <location>
        <begin position="6"/>
        <end position="25"/>
    </location>
</feature>
<evidence type="ECO:0000313" key="2">
    <source>
        <dbReference type="EMBL" id="AKE40399.1"/>
    </source>
</evidence>
<sequence length="88" mass="9796">MFEIVTLIGMATMAVGILATIILMFRTPEQLTRAVISDMVFYCMIGFYLLWALHNDTQINYEIALLAALVGGVLPTMSNARIISKGRR</sequence>
<name>A0A0F6TCV2_9CORY</name>
<evidence type="ECO:0000313" key="5">
    <source>
        <dbReference type="Proteomes" id="UP000271380"/>
    </source>
</evidence>
<keyword evidence="1" id="KW-0812">Transmembrane</keyword>
<feature type="transmembrane region" description="Helical" evidence="1">
    <location>
        <begin position="59"/>
        <end position="78"/>
    </location>
</feature>
<dbReference type="OrthoDB" id="4427000at2"/>
<evidence type="ECO:0000313" key="3">
    <source>
        <dbReference type="EMBL" id="VEH05280.1"/>
    </source>
</evidence>
<keyword evidence="1" id="KW-1133">Transmembrane helix</keyword>
<dbReference type="KEGG" id="cku:UL82_00825"/>
<dbReference type="AlphaFoldDB" id="A0A0F6TCV2"/>
<dbReference type="HOGENOM" id="CLU_125825_4_0_11"/>
<reference evidence="2 4" key="1">
    <citation type="journal article" date="2015" name="Genome Announc.">
        <title>Complete Genome Sequence of Corynebacterium kutscheri DSM 20755, a Corynebacterial Type Strain with Remarkably Low G+C Content of Chromosomal DNA.</title>
        <authorList>
            <person name="Ruckert C."/>
            <person name="Albersmeier A."/>
            <person name="Winkler A."/>
            <person name="Tauch A."/>
        </authorList>
    </citation>
    <scope>NUCLEOTIDE SEQUENCE [LARGE SCALE GENOMIC DNA]</scope>
    <source>
        <strain evidence="2 4">DSM 20755</strain>
    </source>
</reference>
<accession>A0A0F6TCV2</accession>
<evidence type="ECO:0000313" key="4">
    <source>
        <dbReference type="Proteomes" id="UP000033457"/>
    </source>
</evidence>
<dbReference type="EMBL" id="CP011312">
    <property type="protein sequence ID" value="AKE40399.1"/>
    <property type="molecule type" value="Genomic_DNA"/>
</dbReference>
<dbReference type="Proteomes" id="UP000033457">
    <property type="component" value="Chromosome"/>
</dbReference>
<dbReference type="EMBL" id="LR134377">
    <property type="protein sequence ID" value="VEH05280.1"/>
    <property type="molecule type" value="Genomic_DNA"/>
</dbReference>
<dbReference type="NCBIfam" id="NF009256">
    <property type="entry name" value="PRK12612.1-4"/>
    <property type="match status" value="1"/>
</dbReference>
<dbReference type="Proteomes" id="UP000271380">
    <property type="component" value="Chromosome"/>
</dbReference>
<gene>
    <name evidence="3" type="primary">mrpF</name>
    <name evidence="3" type="ORF">NCTC949_00525</name>
    <name evidence="2" type="ORF">UL82_00825</name>
</gene>
<dbReference type="RefSeq" id="WP_046438443.1">
    <property type="nucleotide sequence ID" value="NZ_CP011312.1"/>
</dbReference>
<protein>
    <submittedName>
        <fullName evidence="3">Na(+)/H(+) antiporter subunit F</fullName>
    </submittedName>
</protein>
<keyword evidence="1" id="KW-0472">Membrane</keyword>
<evidence type="ECO:0000256" key="1">
    <source>
        <dbReference type="SAM" id="Phobius"/>
    </source>
</evidence>
<feature type="transmembrane region" description="Helical" evidence="1">
    <location>
        <begin position="34"/>
        <end position="53"/>
    </location>
</feature>
<organism evidence="2 4">
    <name type="scientific">Corynebacterium kutscheri</name>
    <dbReference type="NCBI Taxonomy" id="35755"/>
    <lineage>
        <taxon>Bacteria</taxon>
        <taxon>Bacillati</taxon>
        <taxon>Actinomycetota</taxon>
        <taxon>Actinomycetes</taxon>
        <taxon>Mycobacteriales</taxon>
        <taxon>Corynebacteriaceae</taxon>
        <taxon>Corynebacterium</taxon>
    </lineage>
</organism>
<proteinExistence type="predicted"/>
<keyword evidence="4" id="KW-1185">Reference proteome</keyword>